<proteinExistence type="predicted"/>
<accession>A0A8J2BJG5</accession>
<sequence length="67" mass="7498">MQKRPLVILRTELDVLLPRQKSRAGAPLFGLPRPLPIKSFLEEKRILQPCGREEGLAGGMEEPVSMC</sequence>
<dbReference type="Proteomes" id="UP000663859">
    <property type="component" value="Unassembled WGS sequence"/>
</dbReference>
<keyword evidence="2" id="KW-1185">Reference proteome</keyword>
<comment type="caution">
    <text evidence="1">The sequence shown here is derived from an EMBL/GenBank/DDBJ whole genome shotgun (WGS) entry which is preliminary data.</text>
</comment>
<name>A0A8J2BJG5_9BACT</name>
<evidence type="ECO:0000313" key="1">
    <source>
        <dbReference type="EMBL" id="CAF0692466.1"/>
    </source>
</evidence>
<reference evidence="1" key="1">
    <citation type="submission" date="2021-02" db="EMBL/GenBank/DDBJ databases">
        <authorList>
            <person name="Cremers G."/>
            <person name="Picone N."/>
        </authorList>
    </citation>
    <scope>NUCLEOTIDE SEQUENCE</scope>
    <source>
        <strain evidence="1">PQ17</strain>
    </source>
</reference>
<evidence type="ECO:0000313" key="2">
    <source>
        <dbReference type="Proteomes" id="UP000663859"/>
    </source>
</evidence>
<dbReference type="AlphaFoldDB" id="A0A8J2BJG5"/>
<protein>
    <submittedName>
        <fullName evidence="1">Uncharacterized protein</fullName>
    </submittedName>
</protein>
<dbReference type="EMBL" id="CAJNOB010000004">
    <property type="protein sequence ID" value="CAF0692466.1"/>
    <property type="molecule type" value="Genomic_DNA"/>
</dbReference>
<organism evidence="1 2">
    <name type="scientific">Candidatus Methylacidithermus pantelleriae</name>
    <dbReference type="NCBI Taxonomy" id="2744239"/>
    <lineage>
        <taxon>Bacteria</taxon>
        <taxon>Pseudomonadati</taxon>
        <taxon>Verrucomicrobiota</taxon>
        <taxon>Methylacidiphilae</taxon>
        <taxon>Methylacidiphilales</taxon>
        <taxon>Methylacidiphilaceae</taxon>
        <taxon>Candidatus Methylacidithermus</taxon>
    </lineage>
</organism>
<gene>
    <name evidence="1" type="ORF">MPNT_120027</name>
</gene>